<organism evidence="1 2">
    <name type="scientific">Paramecium sonneborni</name>
    <dbReference type="NCBI Taxonomy" id="65129"/>
    <lineage>
        <taxon>Eukaryota</taxon>
        <taxon>Sar</taxon>
        <taxon>Alveolata</taxon>
        <taxon>Ciliophora</taxon>
        <taxon>Intramacronucleata</taxon>
        <taxon>Oligohymenophorea</taxon>
        <taxon>Peniculida</taxon>
        <taxon>Parameciidae</taxon>
        <taxon>Paramecium</taxon>
    </lineage>
</organism>
<name>A0A8S1LUI7_9CILI</name>
<protein>
    <submittedName>
        <fullName evidence="1">Uncharacterized protein</fullName>
    </submittedName>
</protein>
<sequence>MGAAACKQDQIEIKNLYQLYKRVSQQQLPNQISSELLSIRTRIIKDQIPKECQLIYNILHNNIIEESILEIQRLKFQKVFNENFSKIKNDRQYQLFLRSFRFFNFEDLRKYIKIDFYKNNNFISEILNLFFTIDIYCKKISLFLSRISPKYYQFFYSLLWKQYKQNIDILNNVYLLSFMNNNNEFKNIPFNFTFQEFMYKVWGNNIQPQLNKTQISQLLHCQKNEQLIQYFNDFIEISINEYQLNYSRNIGLTNSKGFQNFLKVLIELLNEEFDREYDKNIEKILNFVQENRFLNQILHEQILIHYIYPSVFQYIETHLTLILKEQFQSTKKYLLEQIVQDKVLNNTLSKLLLDENDENQTKSSIMSSIITNYTSSLKANYYQVQNQEETTFYNLQNNKWEYFTNIEHSNCVNMIELSTKVDEQKHRLMQRSSKLFKKFNIENLKQQEFIISYINIMFDYTYENTKEDTSELLLQLNLFY</sequence>
<evidence type="ECO:0000313" key="2">
    <source>
        <dbReference type="Proteomes" id="UP000692954"/>
    </source>
</evidence>
<dbReference type="OrthoDB" id="301523at2759"/>
<dbReference type="EMBL" id="CAJJDN010000024">
    <property type="protein sequence ID" value="CAD8068446.1"/>
    <property type="molecule type" value="Genomic_DNA"/>
</dbReference>
<evidence type="ECO:0000313" key="1">
    <source>
        <dbReference type="EMBL" id="CAD8068446.1"/>
    </source>
</evidence>
<keyword evidence="2" id="KW-1185">Reference proteome</keyword>
<dbReference type="AlphaFoldDB" id="A0A8S1LUI7"/>
<proteinExistence type="predicted"/>
<comment type="caution">
    <text evidence="1">The sequence shown here is derived from an EMBL/GenBank/DDBJ whole genome shotgun (WGS) entry which is preliminary data.</text>
</comment>
<reference evidence="1" key="1">
    <citation type="submission" date="2021-01" db="EMBL/GenBank/DDBJ databases">
        <authorList>
            <consortium name="Genoscope - CEA"/>
            <person name="William W."/>
        </authorList>
    </citation>
    <scope>NUCLEOTIDE SEQUENCE</scope>
</reference>
<dbReference type="Proteomes" id="UP000692954">
    <property type="component" value="Unassembled WGS sequence"/>
</dbReference>
<gene>
    <name evidence="1" type="ORF">PSON_ATCC_30995.1.T0240156</name>
</gene>
<accession>A0A8S1LUI7</accession>